<name>A0ABZ1TGR2_STRVG</name>
<proteinExistence type="predicted"/>
<reference evidence="2" key="1">
    <citation type="submission" date="2022-10" db="EMBL/GenBank/DDBJ databases">
        <title>The complete genomes of actinobacterial strains from the NBC collection.</title>
        <authorList>
            <person name="Joergensen T.S."/>
            <person name="Alvarez Arevalo M."/>
            <person name="Sterndorff E.B."/>
            <person name="Faurdal D."/>
            <person name="Vuksanovic O."/>
            <person name="Mourched A.-S."/>
            <person name="Charusanti P."/>
            <person name="Shaw S."/>
            <person name="Blin K."/>
            <person name="Weber T."/>
        </authorList>
    </citation>
    <scope>NUCLEOTIDE SEQUENCE</scope>
    <source>
        <strain evidence="2">NBC_00248</strain>
    </source>
</reference>
<sequence>MESPTTLRLLPWPSPEGKPCYLATDEKGGYLSRLADRTEAEQIEIGTEVLTHAREALRDPLSPRSEIHYAAIRLAECLTDALRVAESRGLRLPSPDPEGPEDQQVTGERKPGHEPPPRVR</sequence>
<organism evidence="2 3">
    <name type="scientific">Streptomyces virginiae</name>
    <name type="common">Streptomyces cinnamonensis</name>
    <dbReference type="NCBI Taxonomy" id="1961"/>
    <lineage>
        <taxon>Bacteria</taxon>
        <taxon>Bacillati</taxon>
        <taxon>Actinomycetota</taxon>
        <taxon>Actinomycetes</taxon>
        <taxon>Kitasatosporales</taxon>
        <taxon>Streptomycetaceae</taxon>
        <taxon>Streptomyces</taxon>
    </lineage>
</organism>
<feature type="compositionally biased region" description="Basic and acidic residues" evidence="1">
    <location>
        <begin position="107"/>
        <end position="120"/>
    </location>
</feature>
<gene>
    <name evidence="2" type="ORF">OG517_20335</name>
</gene>
<dbReference type="Proteomes" id="UP001432039">
    <property type="component" value="Chromosome"/>
</dbReference>
<evidence type="ECO:0000313" key="2">
    <source>
        <dbReference type="EMBL" id="WUQ13599.1"/>
    </source>
</evidence>
<evidence type="ECO:0008006" key="4">
    <source>
        <dbReference type="Google" id="ProtNLM"/>
    </source>
</evidence>
<dbReference type="RefSeq" id="WP_328962543.1">
    <property type="nucleotide sequence ID" value="NZ_CP108090.1"/>
</dbReference>
<accession>A0ABZ1TGR2</accession>
<evidence type="ECO:0000313" key="3">
    <source>
        <dbReference type="Proteomes" id="UP001432039"/>
    </source>
</evidence>
<feature type="region of interest" description="Disordered" evidence="1">
    <location>
        <begin position="88"/>
        <end position="120"/>
    </location>
</feature>
<protein>
    <recommendedName>
        <fullName evidence="4">DUF1876 domain-containing protein</fullName>
    </recommendedName>
</protein>
<evidence type="ECO:0000256" key="1">
    <source>
        <dbReference type="SAM" id="MobiDB-lite"/>
    </source>
</evidence>
<dbReference type="EMBL" id="CP108090">
    <property type="protein sequence ID" value="WUQ13599.1"/>
    <property type="molecule type" value="Genomic_DNA"/>
</dbReference>
<keyword evidence="3" id="KW-1185">Reference proteome</keyword>